<feature type="transmembrane region" description="Helical" evidence="7">
    <location>
        <begin position="232"/>
        <end position="254"/>
    </location>
</feature>
<comment type="similarity">
    <text evidence="7">Belongs to the binding-protein-dependent transport system permease family.</text>
</comment>
<evidence type="ECO:0000256" key="3">
    <source>
        <dbReference type="ARBA" id="ARBA00022475"/>
    </source>
</evidence>
<dbReference type="GO" id="GO:0055085">
    <property type="term" value="P:transmembrane transport"/>
    <property type="evidence" value="ECO:0007669"/>
    <property type="project" value="InterPro"/>
</dbReference>
<keyword evidence="6 7" id="KW-0472">Membrane</keyword>
<keyword evidence="4 7" id="KW-0812">Transmembrane</keyword>
<dbReference type="EMBL" id="VYKK01000004">
    <property type="protein sequence ID" value="KAA9007698.1"/>
    <property type="molecule type" value="Genomic_DNA"/>
</dbReference>
<dbReference type="RefSeq" id="WP_150456987.1">
    <property type="nucleotide sequence ID" value="NZ_VYKK01000004.1"/>
</dbReference>
<dbReference type="Gene3D" id="1.10.3720.10">
    <property type="entry name" value="MetI-like"/>
    <property type="match status" value="1"/>
</dbReference>
<evidence type="ECO:0000259" key="9">
    <source>
        <dbReference type="PROSITE" id="PS50928"/>
    </source>
</evidence>
<name>A0A5J5GJ14_9BACL</name>
<evidence type="ECO:0000256" key="1">
    <source>
        <dbReference type="ARBA" id="ARBA00004651"/>
    </source>
</evidence>
<organism evidence="10 11">
    <name type="scientific">Paenibacillus spiritus</name>
    <dbReference type="NCBI Taxonomy" id="2496557"/>
    <lineage>
        <taxon>Bacteria</taxon>
        <taxon>Bacillati</taxon>
        <taxon>Bacillota</taxon>
        <taxon>Bacilli</taxon>
        <taxon>Bacillales</taxon>
        <taxon>Paenibacillaceae</taxon>
        <taxon>Paenibacillus</taxon>
    </lineage>
</organism>
<keyword evidence="11" id="KW-1185">Reference proteome</keyword>
<dbReference type="InterPro" id="IPR035906">
    <property type="entry name" value="MetI-like_sf"/>
</dbReference>
<feature type="domain" description="ABC transmembrane type-1" evidence="9">
    <location>
        <begin position="100"/>
        <end position="316"/>
    </location>
</feature>
<feature type="transmembrane region" description="Helical" evidence="7">
    <location>
        <begin position="188"/>
        <end position="211"/>
    </location>
</feature>
<evidence type="ECO:0000313" key="11">
    <source>
        <dbReference type="Proteomes" id="UP000367750"/>
    </source>
</evidence>
<feature type="transmembrane region" description="Helical" evidence="7">
    <location>
        <begin position="137"/>
        <end position="157"/>
    </location>
</feature>
<dbReference type="PROSITE" id="PS50928">
    <property type="entry name" value="ABC_TM1"/>
    <property type="match status" value="1"/>
</dbReference>
<keyword evidence="2 7" id="KW-0813">Transport</keyword>
<sequence length="327" mass="37225">MGLHTEADTRGQAPARKKRSLWRKKVKEHKFAYLLMLPTLLFMMMVHLLPMLEGIWMSFLKLNQFTLVKYLKAPFVGLDNYVGLLFNSDNPVRQGLDYAIRNTIIYSVIVTAGVMVMGLMMAILMNRDFPGRGIARTAMLLPWVVPSYVVGVLWGFMWQQNGIINHILVDVLHLMDEKPFWLMGHNTIWAIIIPTIWRGWPFLMVIFLAGLQTIPGDIYEAATIDGAHKIRQFWHITLPMLKPIIAVQLLFQIINNVYSYNIVSTMFGNGAGYPGEWGDLLMTALTRQSFGYWAFGSGSAASLMLMIAMLGVVGVWYRSFRTELNAQ</sequence>
<dbReference type="Proteomes" id="UP000367750">
    <property type="component" value="Unassembled WGS sequence"/>
</dbReference>
<accession>A0A5J5GJ14</accession>
<evidence type="ECO:0000256" key="2">
    <source>
        <dbReference type="ARBA" id="ARBA00022448"/>
    </source>
</evidence>
<dbReference type="OrthoDB" id="9809527at2"/>
<comment type="caution">
    <text evidence="10">The sequence shown here is derived from an EMBL/GenBank/DDBJ whole genome shotgun (WGS) entry which is preliminary data.</text>
</comment>
<dbReference type="InterPro" id="IPR051393">
    <property type="entry name" value="ABC_transporter_permease"/>
</dbReference>
<evidence type="ECO:0000313" key="10">
    <source>
        <dbReference type="EMBL" id="KAA9007698.1"/>
    </source>
</evidence>
<keyword evidence="5 7" id="KW-1133">Transmembrane helix</keyword>
<dbReference type="Pfam" id="PF00528">
    <property type="entry name" value="BPD_transp_1"/>
    <property type="match status" value="1"/>
</dbReference>
<dbReference type="InterPro" id="IPR000515">
    <property type="entry name" value="MetI-like"/>
</dbReference>
<evidence type="ECO:0000256" key="7">
    <source>
        <dbReference type="RuleBase" id="RU363032"/>
    </source>
</evidence>
<dbReference type="SUPFAM" id="SSF161098">
    <property type="entry name" value="MetI-like"/>
    <property type="match status" value="1"/>
</dbReference>
<protein>
    <submittedName>
        <fullName evidence="10">Sugar ABC transporter permease</fullName>
    </submittedName>
</protein>
<dbReference type="CDD" id="cd06261">
    <property type="entry name" value="TM_PBP2"/>
    <property type="match status" value="1"/>
</dbReference>
<dbReference type="PANTHER" id="PTHR30193:SF37">
    <property type="entry name" value="INNER MEMBRANE ABC TRANSPORTER PERMEASE PROTEIN YCJO"/>
    <property type="match status" value="1"/>
</dbReference>
<feature type="region of interest" description="Disordered" evidence="8">
    <location>
        <begin position="1"/>
        <end position="20"/>
    </location>
</feature>
<gene>
    <name evidence="10" type="ORF">F4V43_04250</name>
</gene>
<evidence type="ECO:0000256" key="4">
    <source>
        <dbReference type="ARBA" id="ARBA00022692"/>
    </source>
</evidence>
<feature type="transmembrane region" description="Helical" evidence="7">
    <location>
        <begin position="31"/>
        <end position="52"/>
    </location>
</feature>
<evidence type="ECO:0000256" key="6">
    <source>
        <dbReference type="ARBA" id="ARBA00023136"/>
    </source>
</evidence>
<proteinExistence type="inferred from homology"/>
<keyword evidence="3" id="KW-1003">Cell membrane</keyword>
<evidence type="ECO:0000256" key="5">
    <source>
        <dbReference type="ARBA" id="ARBA00022989"/>
    </source>
</evidence>
<feature type="transmembrane region" description="Helical" evidence="7">
    <location>
        <begin position="290"/>
        <end position="317"/>
    </location>
</feature>
<dbReference type="PANTHER" id="PTHR30193">
    <property type="entry name" value="ABC TRANSPORTER PERMEASE PROTEIN"/>
    <property type="match status" value="1"/>
</dbReference>
<dbReference type="GO" id="GO:0005886">
    <property type="term" value="C:plasma membrane"/>
    <property type="evidence" value="ECO:0007669"/>
    <property type="project" value="UniProtKB-SubCell"/>
</dbReference>
<reference evidence="10 11" key="1">
    <citation type="submission" date="2019-09" db="EMBL/GenBank/DDBJ databases">
        <title>Bacillus ochoae sp. nov., Paenibacillus whitsoniae sp. nov., Paenibacillus spiritus sp. nov. Isolated from the Mars Exploration Rover during spacecraft assembly.</title>
        <authorList>
            <person name="Seuylemezian A."/>
            <person name="Vaishampayan P."/>
        </authorList>
    </citation>
    <scope>NUCLEOTIDE SEQUENCE [LARGE SCALE GENOMIC DNA]</scope>
    <source>
        <strain evidence="10 11">MER_111</strain>
    </source>
</reference>
<feature type="transmembrane region" description="Helical" evidence="7">
    <location>
        <begin position="104"/>
        <end position="125"/>
    </location>
</feature>
<dbReference type="AlphaFoldDB" id="A0A5J5GJ14"/>
<evidence type="ECO:0000256" key="8">
    <source>
        <dbReference type="SAM" id="MobiDB-lite"/>
    </source>
</evidence>
<comment type="subcellular location">
    <subcellularLocation>
        <location evidence="1 7">Cell membrane</location>
        <topology evidence="1 7">Multi-pass membrane protein</topology>
    </subcellularLocation>
</comment>